<keyword evidence="1 2" id="KW-0732">Signal</keyword>
<comment type="caution">
    <text evidence="4">The sequence shown here is derived from an EMBL/GenBank/DDBJ whole genome shotgun (WGS) entry which is preliminary data.</text>
</comment>
<feature type="domain" description="Outer membrane protein beta-barrel" evidence="3">
    <location>
        <begin position="11"/>
        <end position="277"/>
    </location>
</feature>
<sequence>MSRSRILSTLALLLMTGGSALAADLIEQPLPVEEAPIASGWYLRGDVGYVFKDKSKGNWDFWNEYPGYEGVDDTFHYKNFELGDAASFGAGVGYRFNDMLRVDATVDYFNPDFKGSTQCPSYVAASQFGQAAPNIVCGYNDRADVDVWTAMANAYVDLPVFGPTVVPYIGAGIGAAYVDYGTMTSEQCGIKCGDPTNVSFEHEGLDDWRFAASLMAGATIDLTGALKLDAGYKYTHVTGGDAFAYDETAKLAGASGAQIRDDGFDLHTVRVGLRYEFY</sequence>
<organism evidence="4 5">
    <name type="scientific">Aureimonas endophytica</name>
    <dbReference type="NCBI Taxonomy" id="2027858"/>
    <lineage>
        <taxon>Bacteria</taxon>
        <taxon>Pseudomonadati</taxon>
        <taxon>Pseudomonadota</taxon>
        <taxon>Alphaproteobacteria</taxon>
        <taxon>Hyphomicrobiales</taxon>
        <taxon>Aurantimonadaceae</taxon>
        <taxon>Aureimonas</taxon>
    </lineage>
</organism>
<gene>
    <name evidence="4" type="ORF">GCM10011390_11320</name>
</gene>
<keyword evidence="5" id="KW-1185">Reference proteome</keyword>
<feature type="chain" id="PRO_5038093857" evidence="2">
    <location>
        <begin position="23"/>
        <end position="278"/>
    </location>
</feature>
<proteinExistence type="predicted"/>
<dbReference type="AlphaFoldDB" id="A0A916ZFJ4"/>
<dbReference type="Proteomes" id="UP000644699">
    <property type="component" value="Unassembled WGS sequence"/>
</dbReference>
<evidence type="ECO:0000313" key="4">
    <source>
        <dbReference type="EMBL" id="GGD94308.1"/>
    </source>
</evidence>
<evidence type="ECO:0000313" key="5">
    <source>
        <dbReference type="Proteomes" id="UP000644699"/>
    </source>
</evidence>
<reference evidence="4" key="2">
    <citation type="submission" date="2020-09" db="EMBL/GenBank/DDBJ databases">
        <authorList>
            <person name="Sun Q."/>
            <person name="Zhou Y."/>
        </authorList>
    </citation>
    <scope>NUCLEOTIDE SEQUENCE</scope>
    <source>
        <strain evidence="4">CGMCC 1.15367</strain>
    </source>
</reference>
<evidence type="ECO:0000256" key="1">
    <source>
        <dbReference type="ARBA" id="ARBA00022729"/>
    </source>
</evidence>
<evidence type="ECO:0000256" key="2">
    <source>
        <dbReference type="SAM" id="SignalP"/>
    </source>
</evidence>
<protein>
    <submittedName>
        <fullName evidence="4">HEAT resistant agglutinin 1 protein</fullName>
    </submittedName>
</protein>
<reference evidence="4" key="1">
    <citation type="journal article" date="2014" name="Int. J. Syst. Evol. Microbiol.">
        <title>Complete genome sequence of Corynebacterium casei LMG S-19264T (=DSM 44701T), isolated from a smear-ripened cheese.</title>
        <authorList>
            <consortium name="US DOE Joint Genome Institute (JGI-PGF)"/>
            <person name="Walter F."/>
            <person name="Albersmeier A."/>
            <person name="Kalinowski J."/>
            <person name="Ruckert C."/>
        </authorList>
    </citation>
    <scope>NUCLEOTIDE SEQUENCE</scope>
    <source>
        <strain evidence="4">CGMCC 1.15367</strain>
    </source>
</reference>
<dbReference type="RefSeq" id="WP_188907197.1">
    <property type="nucleotide sequence ID" value="NZ_BMIQ01000001.1"/>
</dbReference>
<evidence type="ECO:0000259" key="3">
    <source>
        <dbReference type="Pfam" id="PF13505"/>
    </source>
</evidence>
<accession>A0A916ZFJ4</accession>
<dbReference type="SUPFAM" id="SSF56925">
    <property type="entry name" value="OMPA-like"/>
    <property type="match status" value="1"/>
</dbReference>
<name>A0A916ZFJ4_9HYPH</name>
<dbReference type="InterPro" id="IPR027385">
    <property type="entry name" value="Beta-barrel_OMP"/>
</dbReference>
<dbReference type="EMBL" id="BMIQ01000001">
    <property type="protein sequence ID" value="GGD94308.1"/>
    <property type="molecule type" value="Genomic_DNA"/>
</dbReference>
<dbReference type="Pfam" id="PF13505">
    <property type="entry name" value="OMP_b-brl"/>
    <property type="match status" value="1"/>
</dbReference>
<feature type="signal peptide" evidence="2">
    <location>
        <begin position="1"/>
        <end position="22"/>
    </location>
</feature>
<dbReference type="InterPro" id="IPR011250">
    <property type="entry name" value="OMP/PagP_B-barrel"/>
</dbReference>
<dbReference type="Gene3D" id="2.40.160.20">
    <property type="match status" value="1"/>
</dbReference>